<keyword evidence="2" id="KW-1133">Transmembrane helix</keyword>
<feature type="transmembrane region" description="Helical" evidence="2">
    <location>
        <begin position="338"/>
        <end position="364"/>
    </location>
</feature>
<dbReference type="PANTHER" id="PTHR42078">
    <property type="entry name" value="GLUCAN 1, 4-ALPHA-GLUCOSIDASE"/>
    <property type="match status" value="1"/>
</dbReference>
<feature type="compositionally biased region" description="Low complexity" evidence="1">
    <location>
        <begin position="213"/>
        <end position="235"/>
    </location>
</feature>
<feature type="region of interest" description="Disordered" evidence="1">
    <location>
        <begin position="1"/>
        <end position="247"/>
    </location>
</feature>
<protein>
    <recommendedName>
        <fullName evidence="3">DUF7820 domain-containing protein</fullName>
    </recommendedName>
</protein>
<dbReference type="InterPro" id="IPR056722">
    <property type="entry name" value="DUF7820"/>
</dbReference>
<keyword evidence="2" id="KW-0812">Transmembrane</keyword>
<reference evidence="4 5" key="1">
    <citation type="submission" date="2015-06" db="EMBL/GenBank/DDBJ databases">
        <title>Draft genome of the ant-associated black yeast Phialophora attae CBS 131958.</title>
        <authorList>
            <person name="Moreno L.F."/>
            <person name="Stielow B.J."/>
            <person name="de Hoog S."/>
            <person name="Vicente V.A."/>
            <person name="Weiss V.A."/>
            <person name="de Vries M."/>
            <person name="Cruz L.M."/>
            <person name="Souza E.M."/>
        </authorList>
    </citation>
    <scope>NUCLEOTIDE SEQUENCE [LARGE SCALE GENOMIC DNA]</scope>
    <source>
        <strain evidence="4 5">CBS 131958</strain>
    </source>
</reference>
<dbReference type="OrthoDB" id="514070at2759"/>
<dbReference type="AlphaFoldDB" id="A0A0N0NQF6"/>
<dbReference type="GeneID" id="28738769"/>
<keyword evidence="2" id="KW-0472">Membrane</keyword>
<evidence type="ECO:0000313" key="4">
    <source>
        <dbReference type="EMBL" id="KPI43851.1"/>
    </source>
</evidence>
<feature type="compositionally biased region" description="Polar residues" evidence="1">
    <location>
        <begin position="79"/>
        <end position="101"/>
    </location>
</feature>
<feature type="domain" description="DUF7820" evidence="3">
    <location>
        <begin position="380"/>
        <end position="719"/>
    </location>
</feature>
<feature type="compositionally biased region" description="Polar residues" evidence="1">
    <location>
        <begin position="285"/>
        <end position="308"/>
    </location>
</feature>
<accession>A0A0N0NQF6</accession>
<dbReference type="STRING" id="1664694.A0A0N0NQF6"/>
<dbReference type="RefSeq" id="XP_018003814.1">
    <property type="nucleotide sequence ID" value="XM_018146889.1"/>
</dbReference>
<feature type="region of interest" description="Disordered" evidence="1">
    <location>
        <begin position="583"/>
        <end position="614"/>
    </location>
</feature>
<evidence type="ECO:0000259" key="3">
    <source>
        <dbReference type="Pfam" id="PF25130"/>
    </source>
</evidence>
<feature type="compositionally biased region" description="Polar residues" evidence="1">
    <location>
        <begin position="110"/>
        <end position="121"/>
    </location>
</feature>
<dbReference type="PANTHER" id="PTHR42078:SF1">
    <property type="entry name" value="GLUCAN 1, 4-ALPHA-GLUCOSIDASE"/>
    <property type="match status" value="1"/>
</dbReference>
<gene>
    <name evidence="4" type="ORF">AB675_6589</name>
</gene>
<feature type="compositionally biased region" description="Polar residues" evidence="1">
    <location>
        <begin position="163"/>
        <end position="173"/>
    </location>
</feature>
<evidence type="ECO:0000313" key="5">
    <source>
        <dbReference type="Proteomes" id="UP000038010"/>
    </source>
</evidence>
<dbReference type="Proteomes" id="UP000038010">
    <property type="component" value="Unassembled WGS sequence"/>
</dbReference>
<feature type="compositionally biased region" description="Polar residues" evidence="1">
    <location>
        <begin position="1"/>
        <end position="36"/>
    </location>
</feature>
<dbReference type="EMBL" id="LFJN01000004">
    <property type="protein sequence ID" value="KPI43851.1"/>
    <property type="molecule type" value="Genomic_DNA"/>
</dbReference>
<feature type="region of interest" description="Disordered" evidence="1">
    <location>
        <begin position="272"/>
        <end position="319"/>
    </location>
</feature>
<comment type="caution">
    <text evidence="4">The sequence shown here is derived from an EMBL/GenBank/DDBJ whole genome shotgun (WGS) entry which is preliminary data.</text>
</comment>
<dbReference type="VEuPathDB" id="FungiDB:AB675_6589"/>
<proteinExistence type="predicted"/>
<evidence type="ECO:0000256" key="1">
    <source>
        <dbReference type="SAM" id="MobiDB-lite"/>
    </source>
</evidence>
<sequence>MDPTATSNPEHNPVRRSSSHASHPQSIASSRTQRTDIFSDEFAVDRADIGEMTPADTGMERLAPGNPSQPPNPTRRDSQSQPQIPIINTTNDEESSPVTPSSKERRADGPSSSRPTSTILLQQDAEPRRSLSVSSQFSIPRAPSPYNGPTAPSQPYAMYPQVTRASSVASGSTVRPVERPFVPQGGPEHPYAMYQNAVPEEDDDEADGSENPAAGSVLGAGGVASSFAGGSSSSGNDTGDIVGRDGHIEQLPPYTRYADNVVAKGDMAQINSGGSMPVTMPAEQASPSLTDASLLSPNQSSSEAEINPTTSTSSEEEQEIARKEGLYERSKRRKCCGIPVIIVVLLVIVIIVSAAVGGVVGGIVGNRKGVDHAKAESATTTTMWLDADPVETGPSTPPCPTGHFSSIPFDAIEDINQCVGNPGLQETWDCLPQANLGVTILPERDSGEYSITFDDYSNVPRRFAYGPQPPDFNGTKFALEPVEDRDNRDYGVAMFFSYLFDKIVILPEGDLNPQDFDKRDGSKPQISRRSNYSGYLREGDNPWYCYWNQTVEEFWIFLEQDLNSSSSTTANVSAAAAMAMSSTSYGGPGSTATPSTPQTSSLPSPTSGSSPTAAAQAMYAEVVYENPPAEPTPSDWYGPRYQRVRRATPTSESRGTYPTFPNMIKMIEKRKPFGNIEPYCQQMVVLDDFVGIVPKEGGAIINIEEKEFNDNPYSSPSSDDETNIIGDLESLCVCEWRYPQT</sequence>
<feature type="compositionally biased region" description="Acidic residues" evidence="1">
    <location>
        <begin position="199"/>
        <end position="208"/>
    </location>
</feature>
<organism evidence="4 5">
    <name type="scientific">Cyphellophora attinorum</name>
    <dbReference type="NCBI Taxonomy" id="1664694"/>
    <lineage>
        <taxon>Eukaryota</taxon>
        <taxon>Fungi</taxon>
        <taxon>Dikarya</taxon>
        <taxon>Ascomycota</taxon>
        <taxon>Pezizomycotina</taxon>
        <taxon>Eurotiomycetes</taxon>
        <taxon>Chaetothyriomycetidae</taxon>
        <taxon>Chaetothyriales</taxon>
        <taxon>Cyphellophoraceae</taxon>
        <taxon>Cyphellophora</taxon>
    </lineage>
</organism>
<name>A0A0N0NQF6_9EURO</name>
<dbReference type="Pfam" id="PF25130">
    <property type="entry name" value="DUF7820"/>
    <property type="match status" value="1"/>
</dbReference>
<evidence type="ECO:0000256" key="2">
    <source>
        <dbReference type="SAM" id="Phobius"/>
    </source>
</evidence>
<keyword evidence="5" id="KW-1185">Reference proteome</keyword>